<organism evidence="6 7">
    <name type="scientific">Gordonia asplenii</name>
    <dbReference type="NCBI Taxonomy" id="2725283"/>
    <lineage>
        <taxon>Bacteria</taxon>
        <taxon>Bacillati</taxon>
        <taxon>Actinomycetota</taxon>
        <taxon>Actinomycetes</taxon>
        <taxon>Mycobacteriales</taxon>
        <taxon>Gordoniaceae</taxon>
        <taxon>Gordonia</taxon>
    </lineage>
</organism>
<dbReference type="InterPro" id="IPR041490">
    <property type="entry name" value="KstR2_TetR_C"/>
</dbReference>
<dbReference type="PROSITE" id="PS50977">
    <property type="entry name" value="HTH_TETR_2"/>
    <property type="match status" value="1"/>
</dbReference>
<gene>
    <name evidence="6" type="ORF">HH308_26035</name>
</gene>
<keyword evidence="2 4" id="KW-0238">DNA-binding</keyword>
<dbReference type="InterPro" id="IPR001647">
    <property type="entry name" value="HTH_TetR"/>
</dbReference>
<sequence>MDPSGVQQAAVSLFARRGFAATGIRELGAEAGITSATIYHYFGNKESLLASIINECLLELAEAGVRAMRRSADPAVQLAGLVGSHVGITAVNPLTCRVAEYEMRGLTEVNRVEMQKMRDEYESMFGQVLERGQRFGAFDLLDVGLSRLAILEMCTGVAHWYRPDGRVQLVEVQNFFVNVACRMVSINRDEIAGVEFLETPRRLSSEPDSRFTDVWGIGTVARR</sequence>
<comment type="caution">
    <text evidence="6">The sequence shown here is derived from an EMBL/GenBank/DDBJ whole genome shotgun (WGS) entry which is preliminary data.</text>
</comment>
<evidence type="ECO:0000256" key="2">
    <source>
        <dbReference type="ARBA" id="ARBA00023125"/>
    </source>
</evidence>
<evidence type="ECO:0000256" key="4">
    <source>
        <dbReference type="PROSITE-ProRule" id="PRU00335"/>
    </source>
</evidence>
<dbReference type="GO" id="GO:0000976">
    <property type="term" value="F:transcription cis-regulatory region binding"/>
    <property type="evidence" value="ECO:0007669"/>
    <property type="project" value="TreeGrafter"/>
</dbReference>
<dbReference type="EMBL" id="JABBNB010000039">
    <property type="protein sequence ID" value="NMO04686.1"/>
    <property type="molecule type" value="Genomic_DNA"/>
</dbReference>
<keyword evidence="3" id="KW-0804">Transcription</keyword>
<dbReference type="GO" id="GO:0003700">
    <property type="term" value="F:DNA-binding transcription factor activity"/>
    <property type="evidence" value="ECO:0007669"/>
    <property type="project" value="TreeGrafter"/>
</dbReference>
<dbReference type="Proteomes" id="UP000550729">
    <property type="component" value="Unassembled WGS sequence"/>
</dbReference>
<evidence type="ECO:0000259" key="5">
    <source>
        <dbReference type="PROSITE" id="PS50977"/>
    </source>
</evidence>
<evidence type="ECO:0000313" key="7">
    <source>
        <dbReference type="Proteomes" id="UP000550729"/>
    </source>
</evidence>
<accession>A0A848L1L5</accession>
<proteinExistence type="predicted"/>
<dbReference type="AlphaFoldDB" id="A0A848L1L5"/>
<dbReference type="InterPro" id="IPR036271">
    <property type="entry name" value="Tet_transcr_reg_TetR-rel_C_sf"/>
</dbReference>
<dbReference type="Gene3D" id="1.10.357.10">
    <property type="entry name" value="Tetracycline Repressor, domain 2"/>
    <property type="match status" value="1"/>
</dbReference>
<keyword evidence="1" id="KW-0805">Transcription regulation</keyword>
<evidence type="ECO:0000256" key="1">
    <source>
        <dbReference type="ARBA" id="ARBA00023015"/>
    </source>
</evidence>
<dbReference type="InterPro" id="IPR009057">
    <property type="entry name" value="Homeodomain-like_sf"/>
</dbReference>
<dbReference type="Pfam" id="PF00440">
    <property type="entry name" value="TetR_N"/>
    <property type="match status" value="1"/>
</dbReference>
<keyword evidence="7" id="KW-1185">Reference proteome</keyword>
<dbReference type="SUPFAM" id="SSF46689">
    <property type="entry name" value="Homeodomain-like"/>
    <property type="match status" value="1"/>
</dbReference>
<dbReference type="SUPFAM" id="SSF48498">
    <property type="entry name" value="Tetracyclin repressor-like, C-terminal domain"/>
    <property type="match status" value="1"/>
</dbReference>
<reference evidence="6 7" key="1">
    <citation type="submission" date="2020-04" db="EMBL/GenBank/DDBJ databases">
        <title>Gordonia sp. nov. TBRC 11910.</title>
        <authorList>
            <person name="Suriyachadkun C."/>
        </authorList>
    </citation>
    <scope>NUCLEOTIDE SEQUENCE [LARGE SCALE GENOMIC DNA]</scope>
    <source>
        <strain evidence="6 7">TBRC 11910</strain>
    </source>
</reference>
<dbReference type="PRINTS" id="PR00455">
    <property type="entry name" value="HTHTETR"/>
</dbReference>
<dbReference type="PANTHER" id="PTHR30055:SF234">
    <property type="entry name" value="HTH-TYPE TRANSCRIPTIONAL REGULATOR BETI"/>
    <property type="match status" value="1"/>
</dbReference>
<feature type="DNA-binding region" description="H-T-H motif" evidence="4">
    <location>
        <begin position="23"/>
        <end position="42"/>
    </location>
</feature>
<dbReference type="PANTHER" id="PTHR30055">
    <property type="entry name" value="HTH-TYPE TRANSCRIPTIONAL REGULATOR RUTR"/>
    <property type="match status" value="1"/>
</dbReference>
<evidence type="ECO:0000256" key="3">
    <source>
        <dbReference type="ARBA" id="ARBA00023163"/>
    </source>
</evidence>
<dbReference type="Pfam" id="PF17932">
    <property type="entry name" value="TetR_C_24"/>
    <property type="match status" value="1"/>
</dbReference>
<name>A0A848L1L5_9ACTN</name>
<protein>
    <submittedName>
        <fullName evidence="6">TetR/AcrR family transcriptional regulator</fullName>
    </submittedName>
</protein>
<dbReference type="InterPro" id="IPR050109">
    <property type="entry name" value="HTH-type_TetR-like_transc_reg"/>
</dbReference>
<evidence type="ECO:0000313" key="6">
    <source>
        <dbReference type="EMBL" id="NMO04686.1"/>
    </source>
</evidence>
<feature type="domain" description="HTH tetR-type" evidence="5">
    <location>
        <begin position="1"/>
        <end position="60"/>
    </location>
</feature>